<dbReference type="STRING" id="47864.GA0070560_12766"/>
<evidence type="ECO:0000256" key="2">
    <source>
        <dbReference type="ARBA" id="ARBA00011900"/>
    </source>
</evidence>
<dbReference type="Proteomes" id="UP000199408">
    <property type="component" value="Unassembled WGS sequence"/>
</dbReference>
<evidence type="ECO:0000256" key="6">
    <source>
        <dbReference type="ARBA" id="ARBA00047942"/>
    </source>
</evidence>
<dbReference type="InterPro" id="IPR054520">
    <property type="entry name" value="M_Eco57I_C"/>
</dbReference>
<evidence type="ECO:0000259" key="7">
    <source>
        <dbReference type="Pfam" id="PF07669"/>
    </source>
</evidence>
<dbReference type="Pfam" id="PF22837">
    <property type="entry name" value="M_Eco57I_C"/>
    <property type="match status" value="1"/>
</dbReference>
<reference evidence="10" key="1">
    <citation type="submission" date="2016-06" db="EMBL/GenBank/DDBJ databases">
        <authorList>
            <person name="Varghese N."/>
        </authorList>
    </citation>
    <scope>NUCLEOTIDE SEQUENCE [LARGE SCALE GENOMIC DNA]</scope>
    <source>
        <strain evidence="10">DSM 43171</strain>
    </source>
</reference>
<dbReference type="GO" id="GO:0006304">
    <property type="term" value="P:DNA modification"/>
    <property type="evidence" value="ECO:0007669"/>
    <property type="project" value="InterPro"/>
</dbReference>
<evidence type="ECO:0000259" key="8">
    <source>
        <dbReference type="Pfam" id="PF22837"/>
    </source>
</evidence>
<comment type="similarity">
    <text evidence="1">Belongs to the N(4)/N(6)-methyltransferase family.</text>
</comment>
<feature type="domain" description="Type II methyltransferase M.TaqI-like" evidence="7">
    <location>
        <begin position="205"/>
        <end position="283"/>
    </location>
</feature>
<dbReference type="GO" id="GO:0009007">
    <property type="term" value="F:site-specific DNA-methyltransferase (adenine-specific) activity"/>
    <property type="evidence" value="ECO:0007669"/>
    <property type="project" value="UniProtKB-EC"/>
</dbReference>
<dbReference type="GO" id="GO:0032259">
    <property type="term" value="P:methylation"/>
    <property type="evidence" value="ECO:0007669"/>
    <property type="project" value="UniProtKB-KW"/>
</dbReference>
<keyword evidence="10" id="KW-1185">Reference proteome</keyword>
<comment type="catalytic activity">
    <reaction evidence="6">
        <text>a 2'-deoxyadenosine in DNA + S-adenosyl-L-methionine = an N(6)-methyl-2'-deoxyadenosine in DNA + S-adenosyl-L-homocysteine + H(+)</text>
        <dbReference type="Rhea" id="RHEA:15197"/>
        <dbReference type="Rhea" id="RHEA-COMP:12418"/>
        <dbReference type="Rhea" id="RHEA-COMP:12419"/>
        <dbReference type="ChEBI" id="CHEBI:15378"/>
        <dbReference type="ChEBI" id="CHEBI:57856"/>
        <dbReference type="ChEBI" id="CHEBI:59789"/>
        <dbReference type="ChEBI" id="CHEBI:90615"/>
        <dbReference type="ChEBI" id="CHEBI:90616"/>
        <dbReference type="EC" id="2.1.1.72"/>
    </reaction>
</comment>
<dbReference type="EMBL" id="FMDN01000027">
    <property type="protein sequence ID" value="SCG68383.1"/>
    <property type="molecule type" value="Genomic_DNA"/>
</dbReference>
<dbReference type="Pfam" id="PF07669">
    <property type="entry name" value="Eco57I"/>
    <property type="match status" value="1"/>
</dbReference>
<keyword evidence="3 9" id="KW-0489">Methyltransferase</keyword>
<dbReference type="SUPFAM" id="SSF53335">
    <property type="entry name" value="S-adenosyl-L-methionine-dependent methyltransferases"/>
    <property type="match status" value="1"/>
</dbReference>
<evidence type="ECO:0000313" key="10">
    <source>
        <dbReference type="Proteomes" id="UP000199408"/>
    </source>
</evidence>
<evidence type="ECO:0000313" key="9">
    <source>
        <dbReference type="EMBL" id="SCG68383.1"/>
    </source>
</evidence>
<dbReference type="InterPro" id="IPR050953">
    <property type="entry name" value="N4_N6_ade-DNA_methylase"/>
</dbReference>
<dbReference type="PRINTS" id="PR00507">
    <property type="entry name" value="N12N6MTFRASE"/>
</dbReference>
<evidence type="ECO:0000256" key="5">
    <source>
        <dbReference type="ARBA" id="ARBA00022691"/>
    </source>
</evidence>
<dbReference type="PANTHER" id="PTHR33841">
    <property type="entry name" value="DNA METHYLTRANSFERASE YEEA-RELATED"/>
    <property type="match status" value="1"/>
</dbReference>
<gene>
    <name evidence="9" type="ORF">GA0070560_12766</name>
</gene>
<name>A0A1C5JCX5_9ACTN</name>
<proteinExistence type="inferred from homology"/>
<dbReference type="AlphaFoldDB" id="A0A1C5JCX5"/>
<dbReference type="EC" id="2.1.1.72" evidence="2"/>
<protein>
    <recommendedName>
        <fullName evidence="2">site-specific DNA-methyltransferase (adenine-specific)</fullName>
        <ecNumber evidence="2">2.1.1.72</ecNumber>
    </recommendedName>
</protein>
<evidence type="ECO:0000256" key="3">
    <source>
        <dbReference type="ARBA" id="ARBA00022603"/>
    </source>
</evidence>
<dbReference type="Gene3D" id="3.40.50.150">
    <property type="entry name" value="Vaccinia Virus protein VP39"/>
    <property type="match status" value="1"/>
</dbReference>
<keyword evidence="4 9" id="KW-0808">Transferase</keyword>
<feature type="domain" description="Type II methyltransferase M.Eco57I C-terminal" evidence="8">
    <location>
        <begin position="363"/>
        <end position="565"/>
    </location>
</feature>
<dbReference type="CDD" id="cd02440">
    <property type="entry name" value="AdoMet_MTases"/>
    <property type="match status" value="1"/>
</dbReference>
<keyword evidence="5" id="KW-0949">S-adenosyl-L-methionine</keyword>
<evidence type="ECO:0000256" key="4">
    <source>
        <dbReference type="ARBA" id="ARBA00022679"/>
    </source>
</evidence>
<organism evidence="9 10">
    <name type="scientific">Micromonospora halophytica</name>
    <dbReference type="NCBI Taxonomy" id="47864"/>
    <lineage>
        <taxon>Bacteria</taxon>
        <taxon>Bacillati</taxon>
        <taxon>Actinomycetota</taxon>
        <taxon>Actinomycetes</taxon>
        <taxon>Micromonosporales</taxon>
        <taxon>Micromonosporaceae</taxon>
        <taxon>Micromonospora</taxon>
    </lineage>
</organism>
<evidence type="ECO:0000256" key="1">
    <source>
        <dbReference type="ARBA" id="ARBA00006594"/>
    </source>
</evidence>
<dbReference type="PANTHER" id="PTHR33841:SF5">
    <property type="entry name" value="DNA METHYLASE (MODIFICATION METHYLASE) (METHYLTRANSFERASE)-RELATED"/>
    <property type="match status" value="1"/>
</dbReference>
<dbReference type="InterPro" id="IPR029063">
    <property type="entry name" value="SAM-dependent_MTases_sf"/>
</dbReference>
<accession>A0A1C5JCX5</accession>
<dbReference type="InterPro" id="IPR011639">
    <property type="entry name" value="MethylTrfase_TaqI-like_dom"/>
</dbReference>
<sequence length="571" mass="62236">MRRLASWCRANSREASLAAQVPGPNATEQAQLAALGGVSRSLMGPLADGAGPLLPRAVAEWAADTPLLPPELLEPLKASLGRRVDPLALLYERLVAAPRRRPLGTFFTPPDISSYMQKLVEQRIPRPPMAVIDPGAGVGAFTRAALEAWPDARIHAVDINVATLGLLAATPQITASLPNQVSLHHADFLDWTLRELPAVPGPRLIWGNPPYTRHQGLAREAKALAKKASGDLAPGGRAGLSTYFLAASLAHLDPADSLCLLLPSNWLEADYARNLRRYLWNAKERPVELHIFPHALNLFPIASVAAMVLWVGPANSTVNKLHVIRLKGELGSGFYRATSQDVRREGAPPKSFLFVTSSHSKLRQKTVPLASIAHIRRGVATGCNQFFLLTDEQVAKLPGTAYVPAATRLRDIPTDHLDETAHDTMGDQGLRRWLLWLSEQDTSDPIVHQLLEQGKLKGVPDAYLCRARNPWYAVERIPAPDLLFGPMSKGRFRLILNSVKAIPTNTFYGIRIRRAPRTVESIALLASWISGPAGQDALANASRQHGSGTLKIEPRDLADLQIPIQIAQALD</sequence>